<keyword evidence="3" id="KW-1185">Reference proteome</keyword>
<organism evidence="2 3">
    <name type="scientific">Nesterenkonia xinjiangensis</name>
    <dbReference type="NCBI Taxonomy" id="225327"/>
    <lineage>
        <taxon>Bacteria</taxon>
        <taxon>Bacillati</taxon>
        <taxon>Actinomycetota</taxon>
        <taxon>Actinomycetes</taxon>
        <taxon>Micrococcales</taxon>
        <taxon>Micrococcaceae</taxon>
        <taxon>Nesterenkonia</taxon>
    </lineage>
</organism>
<proteinExistence type="predicted"/>
<dbReference type="EMBL" id="JACCFY010000001">
    <property type="protein sequence ID" value="NYJ76665.1"/>
    <property type="molecule type" value="Genomic_DNA"/>
</dbReference>
<dbReference type="RefSeq" id="WP_179540248.1">
    <property type="nucleotide sequence ID" value="NZ_BAAALL010000003.1"/>
</dbReference>
<feature type="transmembrane region" description="Helical" evidence="1">
    <location>
        <begin position="76"/>
        <end position="96"/>
    </location>
</feature>
<accession>A0A7Z0GIL1</accession>
<keyword evidence="1" id="KW-0472">Membrane</keyword>
<evidence type="ECO:0000256" key="1">
    <source>
        <dbReference type="SAM" id="Phobius"/>
    </source>
</evidence>
<comment type="caution">
    <text evidence="2">The sequence shown here is derived from an EMBL/GenBank/DDBJ whole genome shotgun (WGS) entry which is preliminary data.</text>
</comment>
<protein>
    <submittedName>
        <fullName evidence="2">ATP synthase protein I</fullName>
    </submittedName>
</protein>
<keyword evidence="1" id="KW-1133">Transmembrane helix</keyword>
<evidence type="ECO:0000313" key="2">
    <source>
        <dbReference type="EMBL" id="NYJ76665.1"/>
    </source>
</evidence>
<name>A0A7Z0GIL1_9MICC</name>
<keyword evidence="1" id="KW-0812">Transmembrane</keyword>
<evidence type="ECO:0000313" key="3">
    <source>
        <dbReference type="Proteomes" id="UP000535437"/>
    </source>
</evidence>
<gene>
    <name evidence="2" type="ORF">HNR09_000076</name>
</gene>
<dbReference type="AlphaFoldDB" id="A0A7Z0GIL1"/>
<feature type="transmembrane region" description="Helical" evidence="1">
    <location>
        <begin position="102"/>
        <end position="122"/>
    </location>
</feature>
<reference evidence="2 3" key="1">
    <citation type="submission" date="2020-07" db="EMBL/GenBank/DDBJ databases">
        <title>Sequencing the genomes of 1000 actinobacteria strains.</title>
        <authorList>
            <person name="Klenk H.-P."/>
        </authorList>
    </citation>
    <scope>NUCLEOTIDE SEQUENCE [LARGE SCALE GENOMIC DNA]</scope>
    <source>
        <strain evidence="2 3">DSM 15475</strain>
    </source>
</reference>
<dbReference type="Proteomes" id="UP000535437">
    <property type="component" value="Unassembled WGS sequence"/>
</dbReference>
<sequence length="139" mass="14338">MTTKLFPRATGWRRVLLVSLAAGVSATLLAALAGLAVAGADAALSASLGGMIVVVFSALSLLLVDIAERVVPAQAITAFMLGFAVKIILLAVVLTSVPAPGWIVPGWTLFPAAGVVVVWQIAEITAFMRMRIAVDPEEG</sequence>
<feature type="transmembrane region" description="Helical" evidence="1">
    <location>
        <begin position="48"/>
        <end position="64"/>
    </location>
</feature>